<reference evidence="2" key="1">
    <citation type="submission" date="2017-09" db="EMBL/GenBank/DDBJ databases">
        <title>Depth-based differentiation of microbial function through sediment-hosted aquifers and enrichment of novel symbionts in the deep terrestrial subsurface.</title>
        <authorList>
            <person name="Probst A.J."/>
            <person name="Ladd B."/>
            <person name="Jarett J.K."/>
            <person name="Geller-Mcgrath D.E."/>
            <person name="Sieber C.M.K."/>
            <person name="Emerson J.B."/>
            <person name="Anantharaman K."/>
            <person name="Thomas B.C."/>
            <person name="Malmstrom R."/>
            <person name="Stieglmeier M."/>
            <person name="Klingl A."/>
            <person name="Woyke T."/>
            <person name="Ryan C.M."/>
            <person name="Banfield J.F."/>
        </authorList>
    </citation>
    <scope>NUCLEOTIDE SEQUENCE [LARGE SCALE GENOMIC DNA]</scope>
</reference>
<accession>A0A2M7SBL7</accession>
<dbReference type="InterPro" id="IPR017853">
    <property type="entry name" value="GH"/>
</dbReference>
<name>A0A2M7SBL7_9BACT</name>
<evidence type="ECO:0000313" key="1">
    <source>
        <dbReference type="EMBL" id="PIZ16860.1"/>
    </source>
</evidence>
<dbReference type="SUPFAM" id="SSF51445">
    <property type="entry name" value="(Trans)glycosidases"/>
    <property type="match status" value="1"/>
</dbReference>
<comment type="caution">
    <text evidence="1">The sequence shown here is derived from an EMBL/GenBank/DDBJ whole genome shotgun (WGS) entry which is preliminary data.</text>
</comment>
<dbReference type="Proteomes" id="UP000229307">
    <property type="component" value="Unassembled WGS sequence"/>
</dbReference>
<sequence length="439" mass="50536">MDVSKEMKITGVIDENEKLTVATTGAKYVFLKTGEKGRILCYQLINIVNGERLNAVIIFPFSFLSLTLEKKGADYCVLHQGFSGEFFVRFQVNGDSVLDLYTPLELNIGFDIELSPAYSAEKDGNAIFIDDKGGFGIYPCRGYARSEKKVLDNGNIRMEYASGRPCRFLVSIFPPRKFQEERYYKENIAHFGVNPPWTFYPYPSDEMIEGVSAHANLLVLHAQIWQGKLQRNGIEPKSTPELLSNASFSSFDHVPVSEKELARVVRKCRSLKMKVIPYLSPTFSTAFGEDFLAQVRKMLDKYGMDGVYLDGFSFDLLYGYRLIRDIRRILGDRILYLHATCEPFWDARVWCPFIYAYADYSLRAEMQGDFDDNYLRYGISGYNTSNSIHYTCTCYYKPDFVRKILGKALEYRVKFYLALPQGEIEEILKSEYFPKLKQK</sequence>
<organism evidence="1 2">
    <name type="scientific">Candidatus Desantisbacteria bacterium CG_4_10_14_0_8_um_filter_48_22</name>
    <dbReference type="NCBI Taxonomy" id="1974543"/>
    <lineage>
        <taxon>Bacteria</taxon>
        <taxon>Candidatus Desantisiibacteriota</taxon>
    </lineage>
</organism>
<dbReference type="EMBL" id="PFMR01000161">
    <property type="protein sequence ID" value="PIZ16860.1"/>
    <property type="molecule type" value="Genomic_DNA"/>
</dbReference>
<evidence type="ECO:0000313" key="2">
    <source>
        <dbReference type="Proteomes" id="UP000229307"/>
    </source>
</evidence>
<dbReference type="AlphaFoldDB" id="A0A2M7SBL7"/>
<proteinExistence type="predicted"/>
<protein>
    <submittedName>
        <fullName evidence="1">Uncharacterized protein</fullName>
    </submittedName>
</protein>
<gene>
    <name evidence="1" type="ORF">COY52_05890</name>
</gene>